<name>A0ABU4VJ68_9ACTN</name>
<dbReference type="InterPro" id="IPR035418">
    <property type="entry name" value="AraC-bd_2"/>
</dbReference>
<feature type="domain" description="HTH araC/xylS-type" evidence="4">
    <location>
        <begin position="204"/>
        <end position="308"/>
    </location>
</feature>
<evidence type="ECO:0000256" key="3">
    <source>
        <dbReference type="ARBA" id="ARBA00023163"/>
    </source>
</evidence>
<dbReference type="Proteomes" id="UP001277761">
    <property type="component" value="Unassembled WGS sequence"/>
</dbReference>
<protein>
    <submittedName>
        <fullName evidence="5">AraC family transcriptional regulator</fullName>
    </submittedName>
</protein>
<accession>A0ABU4VJ68</accession>
<dbReference type="InterPro" id="IPR050204">
    <property type="entry name" value="AraC_XylS_family_regulators"/>
</dbReference>
<dbReference type="PANTHER" id="PTHR46796">
    <property type="entry name" value="HTH-TYPE TRANSCRIPTIONAL ACTIVATOR RHAS-RELATED"/>
    <property type="match status" value="1"/>
</dbReference>
<keyword evidence="6" id="KW-1185">Reference proteome</keyword>
<evidence type="ECO:0000256" key="1">
    <source>
        <dbReference type="ARBA" id="ARBA00023015"/>
    </source>
</evidence>
<dbReference type="Pfam" id="PF12833">
    <property type="entry name" value="HTH_18"/>
    <property type="match status" value="1"/>
</dbReference>
<gene>
    <name evidence="5" type="ORF">SK069_09055</name>
</gene>
<dbReference type="PANTHER" id="PTHR46796:SF6">
    <property type="entry name" value="ARAC SUBFAMILY"/>
    <property type="match status" value="1"/>
</dbReference>
<sequence>MLEYAVSGATTTAVDPDDRVAAWCDHVRENHGPLQVRVGDPRGFVGGTVVQRGGGHQLVEFWSGQASYVHRAAAARAIDDDHVRVFLPLRGALRLGGTGEPTTLRPGQAGVLATGPLLLEHAAGARAWVLTVPGDRWPAAAPGPEPVVLRADRGLPGIAATLVRELSARRDELRGDEFAELGDRLAELWARCVARPGDGEPLADLAAAALAEARRRSDDPSLTPATLADALGWSLRQVQAALQLRGTTPAAAIRTARLLRAHARLAAPEWDHVGVLDVGTACGFGSASTFHAAFRDRYGISPGERRRRARAVR</sequence>
<proteinExistence type="predicted"/>
<dbReference type="InterPro" id="IPR009057">
    <property type="entry name" value="Homeodomain-like_sf"/>
</dbReference>
<keyword evidence="2" id="KW-0238">DNA-binding</keyword>
<dbReference type="InterPro" id="IPR018060">
    <property type="entry name" value="HTH_AraC"/>
</dbReference>
<evidence type="ECO:0000259" key="4">
    <source>
        <dbReference type="PROSITE" id="PS01124"/>
    </source>
</evidence>
<dbReference type="Pfam" id="PF14525">
    <property type="entry name" value="AraC_binding_2"/>
    <property type="match status" value="1"/>
</dbReference>
<keyword evidence="3" id="KW-0804">Transcription</keyword>
<keyword evidence="1" id="KW-0805">Transcription regulation</keyword>
<comment type="caution">
    <text evidence="5">The sequence shown here is derived from an EMBL/GenBank/DDBJ whole genome shotgun (WGS) entry which is preliminary data.</text>
</comment>
<dbReference type="RefSeq" id="WP_319953893.1">
    <property type="nucleotide sequence ID" value="NZ_JAXAVX010000003.1"/>
</dbReference>
<dbReference type="SMART" id="SM00342">
    <property type="entry name" value="HTH_ARAC"/>
    <property type="match status" value="1"/>
</dbReference>
<dbReference type="PROSITE" id="PS00041">
    <property type="entry name" value="HTH_ARAC_FAMILY_1"/>
    <property type="match status" value="1"/>
</dbReference>
<evidence type="ECO:0000313" key="6">
    <source>
        <dbReference type="Proteomes" id="UP001277761"/>
    </source>
</evidence>
<dbReference type="EMBL" id="JAXAVX010000003">
    <property type="protein sequence ID" value="MDX8151739.1"/>
    <property type="molecule type" value="Genomic_DNA"/>
</dbReference>
<organism evidence="5 6">
    <name type="scientific">Patulibacter brassicae</name>
    <dbReference type="NCBI Taxonomy" id="1705717"/>
    <lineage>
        <taxon>Bacteria</taxon>
        <taxon>Bacillati</taxon>
        <taxon>Actinomycetota</taxon>
        <taxon>Thermoleophilia</taxon>
        <taxon>Solirubrobacterales</taxon>
        <taxon>Patulibacteraceae</taxon>
        <taxon>Patulibacter</taxon>
    </lineage>
</organism>
<dbReference type="InterPro" id="IPR018062">
    <property type="entry name" value="HTH_AraC-typ_CS"/>
</dbReference>
<dbReference type="PROSITE" id="PS01124">
    <property type="entry name" value="HTH_ARAC_FAMILY_2"/>
    <property type="match status" value="1"/>
</dbReference>
<dbReference type="SUPFAM" id="SSF46689">
    <property type="entry name" value="Homeodomain-like"/>
    <property type="match status" value="1"/>
</dbReference>
<reference evidence="5 6" key="1">
    <citation type="submission" date="2023-11" db="EMBL/GenBank/DDBJ databases">
        <authorList>
            <person name="Xu M."/>
            <person name="Jiang T."/>
        </authorList>
    </citation>
    <scope>NUCLEOTIDE SEQUENCE [LARGE SCALE GENOMIC DNA]</scope>
    <source>
        <strain evidence="5 6">SD</strain>
    </source>
</reference>
<dbReference type="Gene3D" id="1.10.10.60">
    <property type="entry name" value="Homeodomain-like"/>
    <property type="match status" value="1"/>
</dbReference>
<evidence type="ECO:0000313" key="5">
    <source>
        <dbReference type="EMBL" id="MDX8151739.1"/>
    </source>
</evidence>
<evidence type="ECO:0000256" key="2">
    <source>
        <dbReference type="ARBA" id="ARBA00023125"/>
    </source>
</evidence>